<dbReference type="InterPro" id="IPR036179">
    <property type="entry name" value="Ig-like_dom_sf"/>
</dbReference>
<keyword evidence="2" id="KW-1015">Disulfide bond</keyword>
<dbReference type="InterPro" id="IPR013098">
    <property type="entry name" value="Ig_I-set"/>
</dbReference>
<dbReference type="Gene3D" id="2.60.40.10">
    <property type="entry name" value="Immunoglobulins"/>
    <property type="match status" value="5"/>
</dbReference>
<feature type="domain" description="Ig-like" evidence="4">
    <location>
        <begin position="311"/>
        <end position="405"/>
    </location>
</feature>
<dbReference type="InterPro" id="IPR003598">
    <property type="entry name" value="Ig_sub2"/>
</dbReference>
<dbReference type="GO" id="GO:0007156">
    <property type="term" value="P:homophilic cell adhesion via plasma membrane adhesion molecules"/>
    <property type="evidence" value="ECO:0007669"/>
    <property type="project" value="TreeGrafter"/>
</dbReference>
<evidence type="ECO:0000313" key="5">
    <source>
        <dbReference type="EMBL" id="CAF4739714.1"/>
    </source>
</evidence>
<proteinExistence type="predicted"/>
<protein>
    <recommendedName>
        <fullName evidence="4">Ig-like domain-containing protein</fullName>
    </recommendedName>
</protein>
<evidence type="ECO:0000313" key="6">
    <source>
        <dbReference type="Proteomes" id="UP000681720"/>
    </source>
</evidence>
<dbReference type="CDD" id="cd00096">
    <property type="entry name" value="Ig"/>
    <property type="match status" value="1"/>
</dbReference>
<keyword evidence="3" id="KW-0393">Immunoglobulin domain</keyword>
<dbReference type="InterPro" id="IPR003599">
    <property type="entry name" value="Ig_sub"/>
</dbReference>
<dbReference type="Pfam" id="PF07679">
    <property type="entry name" value="I-set"/>
    <property type="match status" value="5"/>
</dbReference>
<gene>
    <name evidence="5" type="ORF">GIL414_LOCUS44661</name>
</gene>
<dbReference type="Proteomes" id="UP000681720">
    <property type="component" value="Unassembled WGS sequence"/>
</dbReference>
<dbReference type="SMART" id="SM00408">
    <property type="entry name" value="IGc2"/>
    <property type="match status" value="5"/>
</dbReference>
<feature type="domain" description="Ig-like" evidence="4">
    <location>
        <begin position="120"/>
        <end position="207"/>
    </location>
</feature>
<dbReference type="FunFam" id="2.60.40.10:FF:000107">
    <property type="entry name" value="Myosin, light chain kinase a"/>
    <property type="match status" value="1"/>
</dbReference>
<dbReference type="FunFam" id="2.60.40.10:FF:000032">
    <property type="entry name" value="palladin isoform X1"/>
    <property type="match status" value="2"/>
</dbReference>
<dbReference type="InterPro" id="IPR050958">
    <property type="entry name" value="Cell_Adh-Cytoskel_Orgn"/>
</dbReference>
<dbReference type="EMBL" id="CAJOBJ010135400">
    <property type="protein sequence ID" value="CAF4739714.1"/>
    <property type="molecule type" value="Genomic_DNA"/>
</dbReference>
<feature type="domain" description="Ig-like" evidence="4">
    <location>
        <begin position="410"/>
        <end position="501"/>
    </location>
</feature>
<evidence type="ECO:0000256" key="3">
    <source>
        <dbReference type="ARBA" id="ARBA00023319"/>
    </source>
</evidence>
<sequence>MVRKPTNILSRNFRTTRYHYILKINAPDISSEPAEIRINQGGSCKLQCHALGKPLPEVKWTKNGKELKSTEHILLESLSDGIHYLTLTDAQADHSGQYIANVKHKVRTQQMIFNIIVTAPLTLKQTPSDVNVLQTQNAQITLDVEGLPRPNITWLFNGNPIQPSTKHKVEMKGNQFILNVNKTDFTDSGIYTALIDNGIEKLEVPVNMHIGVKPKVEAPKPANDQTCTIGQDTQISWKFSGIEKPHITWSFNGQPLEANERFQITETEDGTTTLSIHKAELTDKGVYTAKATNAVGEAEAKTTLNIAGIKPTLTNDLDATLQATKGESMTIKLSAIGTPRPDIIWMRGNDDLVPSDRIQVHAPIEDGDDTYTITILNVQPEDQGDYSAKVTNVGGTLKTKKCKVTVTKSPEFVNKPTTQEVKQSETAVFEAKVDGYPIPKVIWLLNGKPLTPKDGAQVEMNAPTGDAKLTIPKVDLQQHAGSVTCRLENVHGNQEETVHLNVLAAPLITTQLPKQEET</sequence>
<dbReference type="GO" id="GO:0005886">
    <property type="term" value="C:plasma membrane"/>
    <property type="evidence" value="ECO:0007669"/>
    <property type="project" value="TreeGrafter"/>
</dbReference>
<comment type="caution">
    <text evidence="5">The sequence shown here is derived from an EMBL/GenBank/DDBJ whole genome shotgun (WGS) entry which is preliminary data.</text>
</comment>
<name>A0A8S3AQD8_9BILA</name>
<evidence type="ECO:0000256" key="1">
    <source>
        <dbReference type="ARBA" id="ARBA00022729"/>
    </source>
</evidence>
<dbReference type="PANTHER" id="PTHR45080:SF8">
    <property type="entry name" value="IG-LIKE DOMAIN-CONTAINING PROTEIN"/>
    <property type="match status" value="1"/>
</dbReference>
<dbReference type="InterPro" id="IPR007110">
    <property type="entry name" value="Ig-like_dom"/>
</dbReference>
<dbReference type="SMART" id="SM00409">
    <property type="entry name" value="IG"/>
    <property type="match status" value="5"/>
</dbReference>
<dbReference type="PROSITE" id="PS50835">
    <property type="entry name" value="IG_LIKE"/>
    <property type="match status" value="5"/>
</dbReference>
<evidence type="ECO:0000256" key="2">
    <source>
        <dbReference type="ARBA" id="ARBA00023157"/>
    </source>
</evidence>
<organism evidence="5 6">
    <name type="scientific">Rotaria magnacalcarata</name>
    <dbReference type="NCBI Taxonomy" id="392030"/>
    <lineage>
        <taxon>Eukaryota</taxon>
        <taxon>Metazoa</taxon>
        <taxon>Spiralia</taxon>
        <taxon>Gnathifera</taxon>
        <taxon>Rotifera</taxon>
        <taxon>Eurotatoria</taxon>
        <taxon>Bdelloidea</taxon>
        <taxon>Philodinida</taxon>
        <taxon>Philodinidae</taxon>
        <taxon>Rotaria</taxon>
    </lineage>
</organism>
<feature type="domain" description="Ig-like" evidence="4">
    <location>
        <begin position="27"/>
        <end position="118"/>
    </location>
</feature>
<evidence type="ECO:0000259" key="4">
    <source>
        <dbReference type="PROSITE" id="PS50835"/>
    </source>
</evidence>
<dbReference type="AlphaFoldDB" id="A0A8S3AQD8"/>
<feature type="non-terminal residue" evidence="5">
    <location>
        <position position="1"/>
    </location>
</feature>
<keyword evidence="1" id="KW-0732">Signal</keyword>
<dbReference type="InterPro" id="IPR013783">
    <property type="entry name" value="Ig-like_fold"/>
</dbReference>
<feature type="domain" description="Ig-like" evidence="4">
    <location>
        <begin position="214"/>
        <end position="305"/>
    </location>
</feature>
<dbReference type="SUPFAM" id="SSF48726">
    <property type="entry name" value="Immunoglobulin"/>
    <property type="match status" value="5"/>
</dbReference>
<reference evidence="5" key="1">
    <citation type="submission" date="2021-02" db="EMBL/GenBank/DDBJ databases">
        <authorList>
            <person name="Nowell W R."/>
        </authorList>
    </citation>
    <scope>NUCLEOTIDE SEQUENCE</scope>
</reference>
<accession>A0A8S3AQD8</accession>
<dbReference type="PANTHER" id="PTHR45080">
    <property type="entry name" value="CONTACTIN 5"/>
    <property type="match status" value="1"/>
</dbReference>